<feature type="region of interest" description="Disordered" evidence="1">
    <location>
        <begin position="48"/>
        <end position="116"/>
    </location>
</feature>
<keyword evidence="6" id="KW-1185">Reference proteome</keyword>
<dbReference type="Proteomes" id="UP001385809">
    <property type="component" value="Unassembled WGS sequence"/>
</dbReference>
<feature type="domain" description="Excalibur calcium-binding" evidence="4">
    <location>
        <begin position="30"/>
        <end position="66"/>
    </location>
</feature>
<sequence>MKRIASAVTVTAVLVLTPLGLAGTASAQTRYDNCREAFAVGVSNIPAGAPGYRLPLDRDRDGVACEADGTDGGSSSDTGSQDEAVSSSESTRPDQVEVVPEGGAETGDGSTESGAAPLVAGGLLAAFAGTFVVRRSRTGRR</sequence>
<gene>
    <name evidence="5" type="ORF">WCD74_27500</name>
</gene>
<feature type="transmembrane region" description="Helical" evidence="2">
    <location>
        <begin position="115"/>
        <end position="133"/>
    </location>
</feature>
<comment type="caution">
    <text evidence="5">The sequence shown here is derived from an EMBL/GenBank/DDBJ whole genome shotgun (WGS) entry which is preliminary data.</text>
</comment>
<evidence type="ECO:0000256" key="2">
    <source>
        <dbReference type="SAM" id="Phobius"/>
    </source>
</evidence>
<accession>A0ABU8MW45</accession>
<organism evidence="5 6">
    <name type="scientific">Actinomycetospora aurantiaca</name>
    <dbReference type="NCBI Taxonomy" id="3129233"/>
    <lineage>
        <taxon>Bacteria</taxon>
        <taxon>Bacillati</taxon>
        <taxon>Actinomycetota</taxon>
        <taxon>Actinomycetes</taxon>
        <taxon>Pseudonocardiales</taxon>
        <taxon>Pseudonocardiaceae</taxon>
        <taxon>Actinomycetospora</taxon>
    </lineage>
</organism>
<keyword evidence="2" id="KW-0472">Membrane</keyword>
<evidence type="ECO:0000259" key="4">
    <source>
        <dbReference type="SMART" id="SM00894"/>
    </source>
</evidence>
<evidence type="ECO:0000256" key="1">
    <source>
        <dbReference type="SAM" id="MobiDB-lite"/>
    </source>
</evidence>
<feature type="compositionally biased region" description="Low complexity" evidence="1">
    <location>
        <begin position="73"/>
        <end position="82"/>
    </location>
</feature>
<keyword evidence="2" id="KW-0812">Transmembrane</keyword>
<keyword evidence="2" id="KW-1133">Transmembrane helix</keyword>
<dbReference type="Pfam" id="PF05901">
    <property type="entry name" value="Excalibur"/>
    <property type="match status" value="1"/>
</dbReference>
<evidence type="ECO:0000313" key="6">
    <source>
        <dbReference type="Proteomes" id="UP001385809"/>
    </source>
</evidence>
<protein>
    <submittedName>
        <fullName evidence="5">Excalibur calcium-binding domain-containing protein</fullName>
    </submittedName>
</protein>
<evidence type="ECO:0000256" key="3">
    <source>
        <dbReference type="SAM" id="SignalP"/>
    </source>
</evidence>
<keyword evidence="3" id="KW-0732">Signal</keyword>
<evidence type="ECO:0000313" key="5">
    <source>
        <dbReference type="EMBL" id="MEJ2871535.1"/>
    </source>
</evidence>
<feature type="chain" id="PRO_5047221099" evidence="3">
    <location>
        <begin position="28"/>
        <end position="141"/>
    </location>
</feature>
<dbReference type="SMART" id="SM00894">
    <property type="entry name" value="Excalibur"/>
    <property type="match status" value="1"/>
</dbReference>
<dbReference type="InterPro" id="IPR008613">
    <property type="entry name" value="Excalibur_Ca-bd_domain"/>
</dbReference>
<feature type="signal peptide" evidence="3">
    <location>
        <begin position="1"/>
        <end position="27"/>
    </location>
</feature>
<name>A0ABU8MW45_9PSEU</name>
<reference evidence="5 6" key="1">
    <citation type="submission" date="2024-03" db="EMBL/GenBank/DDBJ databases">
        <title>Actinomycetospora sp. OC33-EN08, a novel actinomycete isolated from wild orchid (Aerides multiflora).</title>
        <authorList>
            <person name="Suriyachadkun C."/>
        </authorList>
    </citation>
    <scope>NUCLEOTIDE SEQUENCE [LARGE SCALE GENOMIC DNA]</scope>
    <source>
        <strain evidence="5 6">OC33-EN08</strain>
    </source>
</reference>
<dbReference type="RefSeq" id="WP_337698103.1">
    <property type="nucleotide sequence ID" value="NZ_JBBEGN010000024.1"/>
</dbReference>
<dbReference type="EMBL" id="JBBEGN010000024">
    <property type="protein sequence ID" value="MEJ2871535.1"/>
    <property type="molecule type" value="Genomic_DNA"/>
</dbReference>
<proteinExistence type="predicted"/>